<organism evidence="1 2">
    <name type="scientific">Streptomyces chilikensis</name>
    <dbReference type="NCBI Taxonomy" id="1194079"/>
    <lineage>
        <taxon>Bacteria</taxon>
        <taxon>Bacillati</taxon>
        <taxon>Actinomycetota</taxon>
        <taxon>Actinomycetes</taxon>
        <taxon>Kitasatosporales</taxon>
        <taxon>Streptomycetaceae</taxon>
        <taxon>Streptomyces</taxon>
    </lineage>
</organism>
<keyword evidence="2" id="KW-1185">Reference proteome</keyword>
<name>A0ABV3EZ64_9ACTN</name>
<proteinExistence type="predicted"/>
<comment type="caution">
    <text evidence="1">The sequence shown here is derived from an EMBL/GenBank/DDBJ whole genome shotgun (WGS) entry which is preliminary data.</text>
</comment>
<reference evidence="1 2" key="1">
    <citation type="submission" date="2024-06" db="EMBL/GenBank/DDBJ databases">
        <title>The Natural Products Discovery Center: Release of the First 8490 Sequenced Strains for Exploring Actinobacteria Biosynthetic Diversity.</title>
        <authorList>
            <person name="Kalkreuter E."/>
            <person name="Kautsar S.A."/>
            <person name="Yang D."/>
            <person name="Bader C.D."/>
            <person name="Teijaro C.N."/>
            <person name="Fluegel L."/>
            <person name="Davis C.M."/>
            <person name="Simpson J.R."/>
            <person name="Lauterbach L."/>
            <person name="Steele A.D."/>
            <person name="Gui C."/>
            <person name="Meng S."/>
            <person name="Li G."/>
            <person name="Viehrig K."/>
            <person name="Ye F."/>
            <person name="Su P."/>
            <person name="Kiefer A.F."/>
            <person name="Nichols A."/>
            <person name="Cepeda A.J."/>
            <person name="Yan W."/>
            <person name="Fan B."/>
            <person name="Jiang Y."/>
            <person name="Adhikari A."/>
            <person name="Zheng C.-J."/>
            <person name="Schuster L."/>
            <person name="Cowan T.M."/>
            <person name="Smanski M.J."/>
            <person name="Chevrette M.G."/>
            <person name="De Carvalho L.P.S."/>
            <person name="Shen B."/>
        </authorList>
    </citation>
    <scope>NUCLEOTIDE SEQUENCE [LARGE SCALE GENOMIC DNA]</scope>
    <source>
        <strain evidence="1 2">NPDC048117</strain>
    </source>
</reference>
<sequence>MPRFTPFDFGVSRVMSLFHQDWKHEGDTPSDVVANDVARSQDEHVLAVRRDARALGSLPSPVLEVLWEAGCQHMPSFVPLGGGAAWTRTVVELCDARLSTVPEAHVLTGDDLEDGAACLDAVVAEIGSARFLTAEVRTALTGCARRCTPDLAFRILLRAVLCAPDASLSVARYARLQAIGSAMRYGEFLVDSVGFLVQES</sequence>
<dbReference type="Proteomes" id="UP001551584">
    <property type="component" value="Unassembled WGS sequence"/>
</dbReference>
<dbReference type="EMBL" id="JBEZNA010000126">
    <property type="protein sequence ID" value="MEU9581511.1"/>
    <property type="molecule type" value="Genomic_DNA"/>
</dbReference>
<gene>
    <name evidence="1" type="ORF">AB0D95_30305</name>
</gene>
<protein>
    <submittedName>
        <fullName evidence="1">Uncharacterized protein</fullName>
    </submittedName>
</protein>
<evidence type="ECO:0000313" key="2">
    <source>
        <dbReference type="Proteomes" id="UP001551584"/>
    </source>
</evidence>
<accession>A0ABV3EZ64</accession>
<evidence type="ECO:0000313" key="1">
    <source>
        <dbReference type="EMBL" id="MEU9581511.1"/>
    </source>
</evidence>
<dbReference type="RefSeq" id="WP_359278198.1">
    <property type="nucleotide sequence ID" value="NZ_JBEZNA010000126.1"/>
</dbReference>